<evidence type="ECO:0000259" key="12">
    <source>
        <dbReference type="Pfam" id="PF12019"/>
    </source>
</evidence>
<reference evidence="13 14" key="1">
    <citation type="submission" date="2015-11" db="EMBL/GenBank/DDBJ databases">
        <title>Genomic analysis of 38 Legionella species identifies large and diverse effector repertoires.</title>
        <authorList>
            <person name="Burstein D."/>
            <person name="Amaro F."/>
            <person name="Zusman T."/>
            <person name="Lifshitz Z."/>
            <person name="Cohen O."/>
            <person name="Gilbert J.A."/>
            <person name="Pupko T."/>
            <person name="Shuman H.A."/>
            <person name="Segal G."/>
        </authorList>
    </citation>
    <scope>NUCLEOTIDE SEQUENCE [LARGE SCALE GENOMIC DNA]</scope>
    <source>
        <strain evidence="13 14">ATCC 49505</strain>
    </source>
</reference>
<evidence type="ECO:0000256" key="6">
    <source>
        <dbReference type="ARBA" id="ARBA00022692"/>
    </source>
</evidence>
<evidence type="ECO:0000256" key="8">
    <source>
        <dbReference type="ARBA" id="ARBA00023136"/>
    </source>
</evidence>
<keyword evidence="5" id="KW-0997">Cell inner membrane</keyword>
<dbReference type="InterPro" id="IPR012902">
    <property type="entry name" value="N_methyl_site"/>
</dbReference>
<keyword evidence="3" id="KW-1003">Cell membrane</keyword>
<keyword evidence="14" id="KW-1185">Reference proteome</keyword>
<gene>
    <name evidence="13" type="ORF">Llon_2043</name>
</gene>
<comment type="caution">
    <text evidence="13">The sequence shown here is derived from an EMBL/GenBank/DDBJ whole genome shotgun (WGS) entry which is preliminary data.</text>
</comment>
<dbReference type="SUPFAM" id="SSF54523">
    <property type="entry name" value="Pili subunits"/>
    <property type="match status" value="1"/>
</dbReference>
<dbReference type="PATRIC" id="fig|45068.5.peg.2226"/>
<dbReference type="PRINTS" id="PR00885">
    <property type="entry name" value="BCTERIALGSPH"/>
</dbReference>
<dbReference type="STRING" id="45068.Llon_2043"/>
<dbReference type="Pfam" id="PF12019">
    <property type="entry name" value="GspH"/>
    <property type="match status" value="1"/>
</dbReference>
<feature type="transmembrane region" description="Helical" evidence="11">
    <location>
        <begin position="6"/>
        <end position="27"/>
    </location>
</feature>
<evidence type="ECO:0000256" key="9">
    <source>
        <dbReference type="ARBA" id="ARBA00025772"/>
    </source>
</evidence>
<dbReference type="GO" id="GO:0015627">
    <property type="term" value="C:type II protein secretion system complex"/>
    <property type="evidence" value="ECO:0007669"/>
    <property type="project" value="InterPro"/>
</dbReference>
<feature type="domain" description="General secretion pathway GspH" evidence="12">
    <location>
        <begin position="43"/>
        <end position="143"/>
    </location>
</feature>
<evidence type="ECO:0000256" key="1">
    <source>
        <dbReference type="ARBA" id="ARBA00004377"/>
    </source>
</evidence>
<dbReference type="InterPro" id="IPR002416">
    <property type="entry name" value="T2SS_protein-GspH"/>
</dbReference>
<evidence type="ECO:0000256" key="10">
    <source>
        <dbReference type="ARBA" id="ARBA00030775"/>
    </source>
</evidence>
<dbReference type="EMBL" id="LNYK01000033">
    <property type="protein sequence ID" value="KTD19871.1"/>
    <property type="molecule type" value="Genomic_DNA"/>
</dbReference>
<comment type="subcellular location">
    <subcellularLocation>
        <location evidence="1">Cell inner membrane</location>
        <topology evidence="1">Single-pass membrane protein</topology>
    </subcellularLocation>
</comment>
<keyword evidence="4" id="KW-0488">Methylation</keyword>
<comment type="similarity">
    <text evidence="9">Belongs to the GSP H family.</text>
</comment>
<keyword evidence="8 11" id="KW-0472">Membrane</keyword>
<sequence>MLQSGFTLLEMVVILLLIGIIAISVSLTSPAGLQNTFQAEGVADVLLQDLRYTKALSMSHNQRYRLVVGAASYQIQDQNGSPVPNPETGGNNVVYPAGVTVSPATTIIFDSKGTPYDGGSSPLGSTLTFSVTKAGQTRTVSVIPQTGLIQ</sequence>
<evidence type="ECO:0000313" key="14">
    <source>
        <dbReference type="Proteomes" id="UP000054997"/>
    </source>
</evidence>
<evidence type="ECO:0000256" key="11">
    <source>
        <dbReference type="SAM" id="Phobius"/>
    </source>
</evidence>
<organism evidence="13 14">
    <name type="scientific">Legionella londiniensis</name>
    <dbReference type="NCBI Taxonomy" id="45068"/>
    <lineage>
        <taxon>Bacteria</taxon>
        <taxon>Pseudomonadati</taxon>
        <taxon>Pseudomonadota</taxon>
        <taxon>Gammaproteobacteria</taxon>
        <taxon>Legionellales</taxon>
        <taxon>Legionellaceae</taxon>
        <taxon>Legionella</taxon>
    </lineage>
</organism>
<evidence type="ECO:0000313" key="13">
    <source>
        <dbReference type="EMBL" id="KTD19871.1"/>
    </source>
</evidence>
<dbReference type="InterPro" id="IPR022346">
    <property type="entry name" value="T2SS_GspH"/>
</dbReference>
<dbReference type="RefSeq" id="WP_058530003.1">
    <property type="nucleotide sequence ID" value="NZ_CAAAHZ010000011.1"/>
</dbReference>
<evidence type="ECO:0000256" key="5">
    <source>
        <dbReference type="ARBA" id="ARBA00022519"/>
    </source>
</evidence>
<proteinExistence type="inferred from homology"/>
<dbReference type="OrthoDB" id="5654083at2"/>
<name>A0A0W0VIB1_9GAMM</name>
<keyword evidence="6 11" id="KW-0812">Transmembrane</keyword>
<dbReference type="AlphaFoldDB" id="A0A0W0VIB1"/>
<dbReference type="GO" id="GO:0005886">
    <property type="term" value="C:plasma membrane"/>
    <property type="evidence" value="ECO:0007669"/>
    <property type="project" value="UniProtKB-SubCell"/>
</dbReference>
<accession>A0A0W0VIB1</accession>
<dbReference type="GO" id="GO:0015628">
    <property type="term" value="P:protein secretion by the type II secretion system"/>
    <property type="evidence" value="ECO:0007669"/>
    <property type="project" value="InterPro"/>
</dbReference>
<dbReference type="InterPro" id="IPR045584">
    <property type="entry name" value="Pilin-like"/>
</dbReference>
<evidence type="ECO:0000256" key="3">
    <source>
        <dbReference type="ARBA" id="ARBA00022475"/>
    </source>
</evidence>
<evidence type="ECO:0000256" key="7">
    <source>
        <dbReference type="ARBA" id="ARBA00022989"/>
    </source>
</evidence>
<evidence type="ECO:0000256" key="2">
    <source>
        <dbReference type="ARBA" id="ARBA00021549"/>
    </source>
</evidence>
<dbReference type="Proteomes" id="UP000054997">
    <property type="component" value="Unassembled WGS sequence"/>
</dbReference>
<protein>
    <recommendedName>
        <fullName evidence="2">Type II secretion system protein H</fullName>
    </recommendedName>
    <alternativeName>
        <fullName evidence="10">General secretion pathway protein H</fullName>
    </alternativeName>
</protein>
<evidence type="ECO:0000256" key="4">
    <source>
        <dbReference type="ARBA" id="ARBA00022481"/>
    </source>
</evidence>
<keyword evidence="7 11" id="KW-1133">Transmembrane helix</keyword>
<dbReference type="PROSITE" id="PS00409">
    <property type="entry name" value="PROKAR_NTER_METHYL"/>
    <property type="match status" value="1"/>
</dbReference>